<organism evidence="6 7">
    <name type="scientific">Fodinibius salinus</name>
    <dbReference type="NCBI Taxonomy" id="860790"/>
    <lineage>
        <taxon>Bacteria</taxon>
        <taxon>Pseudomonadati</taxon>
        <taxon>Balneolota</taxon>
        <taxon>Balneolia</taxon>
        <taxon>Balneolales</taxon>
        <taxon>Balneolaceae</taxon>
        <taxon>Fodinibius</taxon>
    </lineage>
</organism>
<evidence type="ECO:0000256" key="2">
    <source>
        <dbReference type="PIRSR" id="PIRSR634015-3"/>
    </source>
</evidence>
<gene>
    <name evidence="6" type="ORF">LX73_2453</name>
</gene>
<dbReference type="CDD" id="cd09603">
    <property type="entry name" value="M1_APN_like"/>
    <property type="match status" value="1"/>
</dbReference>
<keyword evidence="2" id="KW-0862">Zinc</keyword>
<evidence type="ECO:0000313" key="6">
    <source>
        <dbReference type="EMBL" id="TYP92200.1"/>
    </source>
</evidence>
<evidence type="ECO:0000256" key="3">
    <source>
        <dbReference type="SAM" id="SignalP"/>
    </source>
</evidence>
<reference evidence="6 7" key="1">
    <citation type="submission" date="2019-07" db="EMBL/GenBank/DDBJ databases">
        <title>Genomic Encyclopedia of Archaeal and Bacterial Type Strains, Phase II (KMG-II): from individual species to whole genera.</title>
        <authorList>
            <person name="Goeker M."/>
        </authorList>
    </citation>
    <scope>NUCLEOTIDE SEQUENCE [LARGE SCALE GENOMIC DNA]</scope>
    <source>
        <strain evidence="6 7">DSM 21935</strain>
    </source>
</reference>
<dbReference type="Gene3D" id="1.10.390.10">
    <property type="entry name" value="Neutral Protease Domain 2"/>
    <property type="match status" value="1"/>
</dbReference>
<evidence type="ECO:0000259" key="4">
    <source>
        <dbReference type="Pfam" id="PF01433"/>
    </source>
</evidence>
<feature type="binding site" evidence="2">
    <location>
        <position position="347"/>
    </location>
    <ligand>
        <name>Zn(2+)</name>
        <dbReference type="ChEBI" id="CHEBI:29105"/>
        <note>catalytic</note>
    </ligand>
</feature>
<dbReference type="InterPro" id="IPR034015">
    <property type="entry name" value="M1_LTA4H"/>
</dbReference>
<feature type="signal peptide" evidence="3">
    <location>
        <begin position="1"/>
        <end position="26"/>
    </location>
</feature>
<dbReference type="InterPro" id="IPR045357">
    <property type="entry name" value="Aminopeptidase_N-like_N"/>
</dbReference>
<dbReference type="AlphaFoldDB" id="A0A5D3YIY3"/>
<keyword evidence="7" id="KW-1185">Reference proteome</keyword>
<sequence length="558" mass="64104">MKKLNILILSGLLLCCMIAISIPAPAQDSGVLATKADSLRGSITPQRAWWEVVYYDLHVTIQPKDSSITGYNNITYRVTDPSRKMQIDLQHPLRIDQVKQNGQKLSFNRVDSTNAYFVDVPQKLEKNSLHTISIYYRGQPKVAENAPWDGGFIWSQDSLGNPWIATANQGLGASVWWPNKDHQSAEPDSMSINISVPDSLVNVSNGRLRDTTKHANGMTTWSWFVSNPINNYNVTVNTGNYVNFTDTLEGENGTLDLSYWVLEQDLEKAKKQFKQVKPMIRCFEDWFGPYPFYEDSFKLVHTPHLGMEHQSAVAYGNGFQNGYNGTDLSGTGWGMKWDFIIIHESGHEWWGNNVTTNDIADMWVHEGFTSYAESIYTECRFGKKAGAEYSRGLRNRIQNNKPITGKYGLNNEGSGDMYYKGHNMLHMIRQIVDNDSTWKNILRGIQQKFRYQTVSSDQIERYIIKQSGKDLDDVFDQYLHYADIPTLEYYIKNGTLYYRWEATVPQFDMPLKVSLDDDTYSFIYPSSERWKKTKLSLDDPNNFQIDKNFYIKTDSLAQ</sequence>
<keyword evidence="3" id="KW-0732">Signal</keyword>
<evidence type="ECO:0000259" key="5">
    <source>
        <dbReference type="Pfam" id="PF17900"/>
    </source>
</evidence>
<dbReference type="GO" id="GO:0008237">
    <property type="term" value="F:metallopeptidase activity"/>
    <property type="evidence" value="ECO:0007669"/>
    <property type="project" value="InterPro"/>
</dbReference>
<dbReference type="InterPro" id="IPR014782">
    <property type="entry name" value="Peptidase_M1_dom"/>
</dbReference>
<dbReference type="Pfam" id="PF01433">
    <property type="entry name" value="Peptidase_M1"/>
    <property type="match status" value="1"/>
</dbReference>
<name>A0A5D3YIY3_9BACT</name>
<dbReference type="PANTHER" id="PTHR45726:SF3">
    <property type="entry name" value="LEUKOTRIENE A-4 HYDROLASE"/>
    <property type="match status" value="1"/>
</dbReference>
<dbReference type="Pfam" id="PF17900">
    <property type="entry name" value="Peptidase_M1_N"/>
    <property type="match status" value="1"/>
</dbReference>
<dbReference type="SUPFAM" id="SSF63737">
    <property type="entry name" value="Leukotriene A4 hydrolase N-terminal domain"/>
    <property type="match status" value="1"/>
</dbReference>
<dbReference type="InterPro" id="IPR042097">
    <property type="entry name" value="Aminopeptidase_N-like_N_sf"/>
</dbReference>
<dbReference type="EMBL" id="VNHY01000004">
    <property type="protein sequence ID" value="TYP92200.1"/>
    <property type="molecule type" value="Genomic_DNA"/>
</dbReference>
<feature type="chain" id="PRO_5022970762" evidence="3">
    <location>
        <begin position="27"/>
        <end position="558"/>
    </location>
</feature>
<feature type="domain" description="Aminopeptidase N-like N-terminal" evidence="5">
    <location>
        <begin position="54"/>
        <end position="229"/>
    </location>
</feature>
<comment type="cofactor">
    <cofactor evidence="2">
        <name>Zn(2+)</name>
        <dbReference type="ChEBI" id="CHEBI:29105"/>
    </cofactor>
    <text evidence="2">Binds 1 zinc ion per subunit.</text>
</comment>
<dbReference type="PANTHER" id="PTHR45726">
    <property type="entry name" value="LEUKOTRIENE A-4 HYDROLASE"/>
    <property type="match status" value="1"/>
</dbReference>
<evidence type="ECO:0000256" key="1">
    <source>
        <dbReference type="PIRSR" id="PIRSR634015-1"/>
    </source>
</evidence>
<dbReference type="SUPFAM" id="SSF55486">
    <property type="entry name" value="Metalloproteases ('zincins'), catalytic domain"/>
    <property type="match status" value="1"/>
</dbReference>
<protein>
    <submittedName>
        <fullName evidence="6">Peptidase family M1</fullName>
    </submittedName>
</protein>
<feature type="active site" description="Proton acceptor" evidence="1">
    <location>
        <position position="344"/>
    </location>
</feature>
<evidence type="ECO:0000313" key="7">
    <source>
        <dbReference type="Proteomes" id="UP000324595"/>
    </source>
</evidence>
<feature type="active site" description="Proton donor" evidence="1">
    <location>
        <position position="418"/>
    </location>
</feature>
<dbReference type="InterPro" id="IPR027268">
    <property type="entry name" value="Peptidase_M4/M1_CTD_sf"/>
</dbReference>
<keyword evidence="2" id="KW-0479">Metal-binding</keyword>
<dbReference type="Proteomes" id="UP000324595">
    <property type="component" value="Unassembled WGS sequence"/>
</dbReference>
<feature type="binding site" evidence="2">
    <location>
        <position position="343"/>
    </location>
    <ligand>
        <name>Zn(2+)</name>
        <dbReference type="ChEBI" id="CHEBI:29105"/>
        <note>catalytic</note>
    </ligand>
</feature>
<dbReference type="GO" id="GO:0008270">
    <property type="term" value="F:zinc ion binding"/>
    <property type="evidence" value="ECO:0007669"/>
    <property type="project" value="InterPro"/>
</dbReference>
<comment type="caution">
    <text evidence="6">The sequence shown here is derived from an EMBL/GenBank/DDBJ whole genome shotgun (WGS) entry which is preliminary data.</text>
</comment>
<feature type="binding site" evidence="2">
    <location>
        <position position="366"/>
    </location>
    <ligand>
        <name>Zn(2+)</name>
        <dbReference type="ChEBI" id="CHEBI:29105"/>
        <note>catalytic</note>
    </ligand>
</feature>
<proteinExistence type="predicted"/>
<dbReference type="Gene3D" id="2.60.40.1730">
    <property type="entry name" value="tricorn interacting facor f3 domain"/>
    <property type="match status" value="1"/>
</dbReference>
<dbReference type="RefSeq" id="WP_211359429.1">
    <property type="nucleotide sequence ID" value="NZ_VNHY01000004.1"/>
</dbReference>
<feature type="domain" description="Peptidase M1 membrane alanine aminopeptidase" evidence="4">
    <location>
        <begin position="336"/>
        <end position="478"/>
    </location>
</feature>
<accession>A0A5D3YIY3</accession>